<dbReference type="AlphaFoldDB" id="A0A8T2RHV6"/>
<gene>
    <name evidence="3" type="ORF">KP509_27G052900</name>
</gene>
<dbReference type="PANTHER" id="PTHR14523:SF1">
    <property type="entry name" value="HOMOLOGOUS RECOMBINATION OB-FOLD PROTEIN"/>
    <property type="match status" value="1"/>
</dbReference>
<reference evidence="3 4" key="1">
    <citation type="submission" date="2021-08" db="EMBL/GenBank/DDBJ databases">
        <title>WGS assembly of Ceratopteris richardii.</title>
        <authorList>
            <person name="Marchant D.B."/>
            <person name="Chen G."/>
            <person name="Jenkins J."/>
            <person name="Shu S."/>
            <person name="Leebens-Mack J."/>
            <person name="Grimwood J."/>
            <person name="Schmutz J."/>
            <person name="Soltis P."/>
            <person name="Soltis D."/>
            <person name="Chen Z.-H."/>
        </authorList>
    </citation>
    <scope>NUCLEOTIDE SEQUENCE [LARGE SCALE GENOMIC DNA]</scope>
    <source>
        <strain evidence="3">Whitten #5841</strain>
        <tissue evidence="3">Leaf</tissue>
    </source>
</reference>
<organism evidence="3 4">
    <name type="scientific">Ceratopteris richardii</name>
    <name type="common">Triangle waterfern</name>
    <dbReference type="NCBI Taxonomy" id="49495"/>
    <lineage>
        <taxon>Eukaryota</taxon>
        <taxon>Viridiplantae</taxon>
        <taxon>Streptophyta</taxon>
        <taxon>Embryophyta</taxon>
        <taxon>Tracheophyta</taxon>
        <taxon>Polypodiopsida</taxon>
        <taxon>Polypodiidae</taxon>
        <taxon>Polypodiales</taxon>
        <taxon>Pteridineae</taxon>
        <taxon>Pteridaceae</taxon>
        <taxon>Parkerioideae</taxon>
        <taxon>Ceratopteris</taxon>
    </lineage>
</organism>
<comment type="caution">
    <text evidence="3">The sequence shown here is derived from an EMBL/GenBank/DDBJ whole genome shotgun (WGS) entry which is preliminary data.</text>
</comment>
<evidence type="ECO:0000256" key="1">
    <source>
        <dbReference type="SAM" id="MobiDB-lite"/>
    </source>
</evidence>
<evidence type="ECO:0000259" key="2">
    <source>
        <dbReference type="Pfam" id="PF15072"/>
    </source>
</evidence>
<keyword evidence="4" id="KW-1185">Reference proteome</keyword>
<dbReference type="EMBL" id="CM035432">
    <property type="protein sequence ID" value="KAH7295511.1"/>
    <property type="molecule type" value="Genomic_DNA"/>
</dbReference>
<dbReference type="OrthoDB" id="550780at2759"/>
<protein>
    <recommendedName>
        <fullName evidence="2">Homologous recombination OB-fold protein OB-fold domain-containing protein</fullName>
    </recommendedName>
</protein>
<feature type="domain" description="Homologous recombination OB-fold protein OB-fold" evidence="2">
    <location>
        <begin position="371"/>
        <end position="456"/>
    </location>
</feature>
<dbReference type="InterPro" id="IPR058570">
    <property type="entry name" value="HROB_OB"/>
</dbReference>
<dbReference type="GO" id="GO:0000725">
    <property type="term" value="P:recombinational repair"/>
    <property type="evidence" value="ECO:0007669"/>
    <property type="project" value="InterPro"/>
</dbReference>
<dbReference type="Proteomes" id="UP000825935">
    <property type="component" value="Chromosome 27"/>
</dbReference>
<proteinExistence type="predicted"/>
<evidence type="ECO:0000313" key="4">
    <source>
        <dbReference type="Proteomes" id="UP000825935"/>
    </source>
</evidence>
<sequence length="592" mass="65003">MAAWADEFDVDDSDILSALHNRRKDHSQLASPPWAPAAEKPYPPRAPLISSADLHHPVISSTGFLKRFERPRADQNRNLSSQNAADISIGSQRKRKQASDIALSLSLKEPRRRDLPLDDAVGGSSIPVDGQTQGALEGGFASCNLLFAEAHCHDLSSSTVLPSLTVGRHPDRSPSHADPCSKDMISQHMLREIDQNELPDNSTAAAFVHAELDIQPLKMAATVQAGKDNLYDTSKGKANMSQQEDVSEDGHNVVLTSTRKQNFKACAPDSLRKSVTNAELMTSRTVRFLEKDLHYLIPGPAGAVQRGLAQSKSSFSGNNRMKENIPTTDRISISDDVDFQSEGWLKAKNYVQKSCISVCTISSLKNSRAENRISKLLAVIKTYVPNGCGDAMVCLKDETDSVSGIVNRRVISETEFGRMLEPGAVILLHQVAVFSPTPFSHYLNITINNVEQVFSNQSKFFKGESSKAPSRKVTETEYDEDVCNIQGSHRKWKSRMVASDAEDIDGHSKINELLDEDNDLEVLLTCSNVQMAHNVLCDHTGSLAATAMQSAENDHVLARQQGLQIRQELDGLHSASIDDAYDQLLDDTDLFA</sequence>
<name>A0A8T2RHV6_CERRI</name>
<feature type="region of interest" description="Disordered" evidence="1">
    <location>
        <begin position="22"/>
        <end position="41"/>
    </location>
</feature>
<dbReference type="Pfam" id="PF15072">
    <property type="entry name" value="HROB"/>
    <property type="match status" value="1"/>
</dbReference>
<feature type="region of interest" description="Disordered" evidence="1">
    <location>
        <begin position="70"/>
        <end position="93"/>
    </location>
</feature>
<dbReference type="InterPro" id="IPR028045">
    <property type="entry name" value="HROB"/>
</dbReference>
<feature type="compositionally biased region" description="Polar residues" evidence="1">
    <location>
        <begin position="76"/>
        <end position="91"/>
    </location>
</feature>
<accession>A0A8T2RHV6</accession>
<evidence type="ECO:0000313" key="3">
    <source>
        <dbReference type="EMBL" id="KAH7295511.1"/>
    </source>
</evidence>
<dbReference type="PANTHER" id="PTHR14523">
    <property type="entry name" value="UNCHARACTERIZED PROTEIN C17ORF53 HOMOLOG"/>
    <property type="match status" value="1"/>
</dbReference>